<sequence length="339" mass="39384">MAHRKKHAPRHGSLAFLPRKRATQMKSRIRHWKNNSSEIEFLGFAGFKAGMTHITFIEDQINSPYYGKELLKPVTVVEVPPLILIGIRVYNCDEYGKYIIGEIFTSEFNNYLTRKINLPNLDNYNSEENKNQILKELNPTSEIRGIFQTQPYKTSLPRKKPDILEIKVNSTNQTKDEFLFVYDNLGREIRIKEILEEGELVDVISVTKGKGFQGPVKRFGIKILPRKNSKVRRAVACIGPWHPARVLYTVPRAGQLGFHQRTEYHKRIMFIGENEEEINPKGGYIRYGKIQSNYLLILGSIPGPKKRLIRFRKTMRPVRSFVTQTPEITFISRESHQRK</sequence>
<dbReference type="HAMAP" id="MF_01325_A">
    <property type="entry name" value="Ribosomal_uL3_A"/>
    <property type="match status" value="1"/>
</dbReference>
<dbReference type="NCBIfam" id="NF003261">
    <property type="entry name" value="PRK04231.1"/>
    <property type="match status" value="1"/>
</dbReference>
<keyword evidence="5" id="KW-0687">Ribonucleoprotein</keyword>
<evidence type="ECO:0000256" key="3">
    <source>
        <dbReference type="ARBA" id="ARBA00022884"/>
    </source>
</evidence>
<dbReference type="InterPro" id="IPR045077">
    <property type="entry name" value="L3_arc_euk"/>
</dbReference>
<proteinExistence type="inferred from homology"/>
<dbReference type="EMBL" id="LAZR01001376">
    <property type="protein sequence ID" value="KKN45636.1"/>
    <property type="molecule type" value="Genomic_DNA"/>
</dbReference>
<accession>A0A0F9T9I7</accession>
<reference evidence="7" key="1">
    <citation type="journal article" date="2015" name="Nature">
        <title>Complex archaea that bridge the gap between prokaryotes and eukaryotes.</title>
        <authorList>
            <person name="Spang A."/>
            <person name="Saw J.H."/>
            <person name="Jorgensen S.L."/>
            <person name="Zaremba-Niedzwiedzka K."/>
            <person name="Martijn J."/>
            <person name="Lind A.E."/>
            <person name="van Eijk R."/>
            <person name="Schleper C."/>
            <person name="Guy L."/>
            <person name="Ettema T.J."/>
        </authorList>
    </citation>
    <scope>NUCLEOTIDE SEQUENCE</scope>
</reference>
<dbReference type="GO" id="GO:0019843">
    <property type="term" value="F:rRNA binding"/>
    <property type="evidence" value="ECO:0007669"/>
    <property type="project" value="UniProtKB-KW"/>
</dbReference>
<keyword evidence="4" id="KW-0689">Ribosomal protein</keyword>
<evidence type="ECO:0000256" key="1">
    <source>
        <dbReference type="ARBA" id="ARBA00006540"/>
    </source>
</evidence>
<evidence type="ECO:0000313" key="7">
    <source>
        <dbReference type="EMBL" id="KKN45636.1"/>
    </source>
</evidence>
<name>A0A0F9T9I7_9ZZZZ</name>
<dbReference type="Gene3D" id="4.10.960.10">
    <property type="entry name" value="Ribosomal protein L3, domain 3"/>
    <property type="match status" value="1"/>
</dbReference>
<dbReference type="GO" id="GO:0022625">
    <property type="term" value="C:cytosolic large ribosomal subunit"/>
    <property type="evidence" value="ECO:0007669"/>
    <property type="project" value="TreeGrafter"/>
</dbReference>
<evidence type="ECO:0000256" key="2">
    <source>
        <dbReference type="ARBA" id="ARBA00022730"/>
    </source>
</evidence>
<dbReference type="InterPro" id="IPR000597">
    <property type="entry name" value="Ribosomal_uL3"/>
</dbReference>
<dbReference type="InterPro" id="IPR019928">
    <property type="entry name" value="Ribosomal_uL3_arc"/>
</dbReference>
<dbReference type="Gene3D" id="2.40.30.10">
    <property type="entry name" value="Translation factors"/>
    <property type="match status" value="1"/>
</dbReference>
<dbReference type="GO" id="GO:0003735">
    <property type="term" value="F:structural constituent of ribosome"/>
    <property type="evidence" value="ECO:0007669"/>
    <property type="project" value="InterPro"/>
</dbReference>
<comment type="similarity">
    <text evidence="1">Belongs to the universal ribosomal protein uL3 family.</text>
</comment>
<dbReference type="PANTHER" id="PTHR11363:SF5">
    <property type="entry name" value="LARGE RIBOSOMAL SUBUNIT PROTEIN UL3"/>
    <property type="match status" value="1"/>
</dbReference>
<evidence type="ECO:0000256" key="4">
    <source>
        <dbReference type="ARBA" id="ARBA00022980"/>
    </source>
</evidence>
<dbReference type="NCBIfam" id="TIGR03626">
    <property type="entry name" value="L3_arch"/>
    <property type="match status" value="1"/>
</dbReference>
<evidence type="ECO:0000256" key="6">
    <source>
        <dbReference type="ARBA" id="ARBA00035457"/>
    </source>
</evidence>
<comment type="caution">
    <text evidence="7">The sequence shown here is derived from an EMBL/GenBank/DDBJ whole genome shotgun (WGS) entry which is preliminary data.</text>
</comment>
<dbReference type="InterPro" id="IPR019926">
    <property type="entry name" value="Ribosomal_uL3_CS"/>
</dbReference>
<gene>
    <name evidence="7" type="ORF">LCGC14_0681120</name>
</gene>
<dbReference type="GO" id="GO:0006412">
    <property type="term" value="P:translation"/>
    <property type="evidence" value="ECO:0007669"/>
    <property type="project" value="InterPro"/>
</dbReference>
<dbReference type="InterPro" id="IPR044892">
    <property type="entry name" value="Ribosomal_L3_dom_3_arc_sf"/>
</dbReference>
<protein>
    <recommendedName>
        <fullName evidence="6">50S ribosomal protein L3</fullName>
    </recommendedName>
</protein>
<dbReference type="PANTHER" id="PTHR11363">
    <property type="entry name" value="60S RIBOSOMAL PROTEIN L3-RELATED"/>
    <property type="match status" value="1"/>
</dbReference>
<dbReference type="PROSITE" id="PS00474">
    <property type="entry name" value="RIBOSOMAL_L3"/>
    <property type="match status" value="1"/>
</dbReference>
<keyword evidence="2" id="KW-0699">rRNA-binding</keyword>
<dbReference type="AlphaFoldDB" id="A0A0F9T9I7"/>
<dbReference type="Pfam" id="PF00297">
    <property type="entry name" value="Ribosomal_L3"/>
    <property type="match status" value="1"/>
</dbReference>
<dbReference type="Gene3D" id="3.30.1430.10">
    <property type="match status" value="1"/>
</dbReference>
<keyword evidence="3" id="KW-0694">RNA-binding</keyword>
<evidence type="ECO:0000256" key="5">
    <source>
        <dbReference type="ARBA" id="ARBA00023274"/>
    </source>
</evidence>
<organism evidence="7">
    <name type="scientific">marine sediment metagenome</name>
    <dbReference type="NCBI Taxonomy" id="412755"/>
    <lineage>
        <taxon>unclassified sequences</taxon>
        <taxon>metagenomes</taxon>
        <taxon>ecological metagenomes</taxon>
    </lineage>
</organism>
<dbReference type="InterPro" id="IPR009000">
    <property type="entry name" value="Transl_B-barrel_sf"/>
</dbReference>
<dbReference type="SUPFAM" id="SSF50447">
    <property type="entry name" value="Translation proteins"/>
    <property type="match status" value="1"/>
</dbReference>